<name>A0A1W1X5C5_9NEIS</name>
<dbReference type="SUPFAM" id="SSF53850">
    <property type="entry name" value="Periplasmic binding protein-like II"/>
    <property type="match status" value="1"/>
</dbReference>
<evidence type="ECO:0000259" key="4">
    <source>
        <dbReference type="Pfam" id="PF09084"/>
    </source>
</evidence>
<dbReference type="OrthoDB" id="8576764at2"/>
<evidence type="ECO:0000256" key="3">
    <source>
        <dbReference type="ARBA" id="ARBA00022729"/>
    </source>
</evidence>
<dbReference type="Proteomes" id="UP000192761">
    <property type="component" value="Unassembled WGS sequence"/>
</dbReference>
<dbReference type="RefSeq" id="WP_084089092.1">
    <property type="nucleotide sequence ID" value="NZ_FWXD01000003.1"/>
</dbReference>
<proteinExistence type="predicted"/>
<evidence type="ECO:0000256" key="1">
    <source>
        <dbReference type="ARBA" id="ARBA00004418"/>
    </source>
</evidence>
<comment type="subcellular location">
    <subcellularLocation>
        <location evidence="1">Periplasm</location>
    </subcellularLocation>
</comment>
<dbReference type="Pfam" id="PF09084">
    <property type="entry name" value="NMT1"/>
    <property type="match status" value="1"/>
</dbReference>
<dbReference type="PANTHER" id="PTHR30024:SF21">
    <property type="entry name" value="ABC TRANSPORTER SUBSTRATE-BINDING PROTEIN"/>
    <property type="match status" value="1"/>
</dbReference>
<protein>
    <submittedName>
        <fullName evidence="5">Sulfonate transport system substrate-binding protein</fullName>
    </submittedName>
</protein>
<gene>
    <name evidence="5" type="ORF">SAMN02745857_00625</name>
</gene>
<feature type="domain" description="SsuA/THI5-like" evidence="4">
    <location>
        <begin position="69"/>
        <end position="260"/>
    </location>
</feature>
<organism evidence="5 6">
    <name type="scientific">Andreprevotia lacus DSM 23236</name>
    <dbReference type="NCBI Taxonomy" id="1121001"/>
    <lineage>
        <taxon>Bacteria</taxon>
        <taxon>Pseudomonadati</taxon>
        <taxon>Pseudomonadota</taxon>
        <taxon>Betaproteobacteria</taxon>
        <taxon>Neisseriales</taxon>
        <taxon>Chitinibacteraceae</taxon>
        <taxon>Andreprevotia</taxon>
    </lineage>
</organism>
<dbReference type="GO" id="GO:0016020">
    <property type="term" value="C:membrane"/>
    <property type="evidence" value="ECO:0007669"/>
    <property type="project" value="InterPro"/>
</dbReference>
<evidence type="ECO:0000256" key="2">
    <source>
        <dbReference type="ARBA" id="ARBA00022448"/>
    </source>
</evidence>
<dbReference type="InterPro" id="IPR015168">
    <property type="entry name" value="SsuA/THI5"/>
</dbReference>
<keyword evidence="2" id="KW-0813">Transport</keyword>
<evidence type="ECO:0000313" key="5">
    <source>
        <dbReference type="EMBL" id="SMC19040.1"/>
    </source>
</evidence>
<keyword evidence="6" id="KW-1185">Reference proteome</keyword>
<dbReference type="Gene3D" id="3.40.190.10">
    <property type="entry name" value="Periplasmic binding protein-like II"/>
    <property type="match status" value="2"/>
</dbReference>
<dbReference type="InterPro" id="IPR010067">
    <property type="entry name" value="ABC_SsuA_sub-bd"/>
</dbReference>
<dbReference type="STRING" id="1121001.SAMN02745857_00625"/>
<accession>A0A1W1X5C5</accession>
<evidence type="ECO:0000313" key="6">
    <source>
        <dbReference type="Proteomes" id="UP000192761"/>
    </source>
</evidence>
<dbReference type="GO" id="GO:0042626">
    <property type="term" value="F:ATPase-coupled transmembrane transporter activity"/>
    <property type="evidence" value="ECO:0007669"/>
    <property type="project" value="InterPro"/>
</dbReference>
<keyword evidence="3" id="KW-0732">Signal</keyword>
<dbReference type="AlphaFoldDB" id="A0A1W1X5C5"/>
<sequence length="362" mass="39483">MRSLFHRLRPWAAGTGIVLALLLALPALATPQPAVIRIGVSTAGVGNPPRVSTGWTSVAQVHHYVEDEFAKDGVKVEWIFFKGQGPAVNEAISNNQLDFTTLGDLPAIVGRSVGLDTRLVLVTGSRGNVFVAVRPDSGIKTIADLRGKRVAFNKGTATQLAAARILATVGLNERDIRVVNMEPATAKAAFLSGDVDALFTTLEGVKLQQEGKARIIYSSRDFPDASSQGFVLVNQRFAQQYPAATQRVVTALVRAADWASSDGNRDAVLKLWGSAGSIPEALYREEYNNIPFAQRLSPLFDPFIVARSRQSAADAYKYKLIRQPVDVDRWIDRRYLDAALKALKLEKRWPQFDAAGKSQING</sequence>
<dbReference type="PANTHER" id="PTHR30024">
    <property type="entry name" value="ALIPHATIC SULFONATES-BINDING PROTEIN-RELATED"/>
    <property type="match status" value="1"/>
</dbReference>
<dbReference type="CDD" id="cd13555">
    <property type="entry name" value="PBP2_sulfate_ester_like"/>
    <property type="match status" value="1"/>
</dbReference>
<dbReference type="EMBL" id="FWXD01000003">
    <property type="protein sequence ID" value="SMC19040.1"/>
    <property type="molecule type" value="Genomic_DNA"/>
</dbReference>
<dbReference type="GO" id="GO:0042597">
    <property type="term" value="C:periplasmic space"/>
    <property type="evidence" value="ECO:0007669"/>
    <property type="project" value="UniProtKB-SubCell"/>
</dbReference>
<dbReference type="NCBIfam" id="TIGR01728">
    <property type="entry name" value="SsuA_fam"/>
    <property type="match status" value="1"/>
</dbReference>
<reference evidence="5 6" key="1">
    <citation type="submission" date="2017-04" db="EMBL/GenBank/DDBJ databases">
        <authorList>
            <person name="Afonso C.L."/>
            <person name="Miller P.J."/>
            <person name="Scott M.A."/>
            <person name="Spackman E."/>
            <person name="Goraichik I."/>
            <person name="Dimitrov K.M."/>
            <person name="Suarez D.L."/>
            <person name="Swayne D.E."/>
        </authorList>
    </citation>
    <scope>NUCLEOTIDE SEQUENCE [LARGE SCALE GENOMIC DNA]</scope>
    <source>
        <strain evidence="5 6">DSM 23236</strain>
    </source>
</reference>